<dbReference type="PANTHER" id="PTHR47272:SF2">
    <property type="entry name" value="PIGGYBAC TRANSPOSABLE ELEMENT-DERIVED PROTEIN 3-LIKE"/>
    <property type="match status" value="1"/>
</dbReference>
<dbReference type="EMBL" id="JYDO01000584">
    <property type="protein sequence ID" value="KRZ65021.1"/>
    <property type="molecule type" value="Genomic_DNA"/>
</dbReference>
<accession>A0A0V1LZT2</accession>
<dbReference type="InterPro" id="IPR029526">
    <property type="entry name" value="PGBD"/>
</dbReference>
<dbReference type="OrthoDB" id="5920035at2759"/>
<gene>
    <name evidence="2" type="primary">PGBD3</name>
    <name evidence="2" type="ORF">T10_10202</name>
</gene>
<name>A0A0V1LZT2_9BILA</name>
<evidence type="ECO:0000313" key="2">
    <source>
        <dbReference type="EMBL" id="KRZ65021.1"/>
    </source>
</evidence>
<keyword evidence="3" id="KW-1185">Reference proteome</keyword>
<organism evidence="2 3">
    <name type="scientific">Trichinella papuae</name>
    <dbReference type="NCBI Taxonomy" id="268474"/>
    <lineage>
        <taxon>Eukaryota</taxon>
        <taxon>Metazoa</taxon>
        <taxon>Ecdysozoa</taxon>
        <taxon>Nematoda</taxon>
        <taxon>Enoplea</taxon>
        <taxon>Dorylaimia</taxon>
        <taxon>Trichinellida</taxon>
        <taxon>Trichinellidae</taxon>
        <taxon>Trichinella</taxon>
    </lineage>
</organism>
<comment type="caution">
    <text evidence="2">The sequence shown here is derived from an EMBL/GenBank/DDBJ whole genome shotgun (WGS) entry which is preliminary data.</text>
</comment>
<proteinExistence type="predicted"/>
<dbReference type="Pfam" id="PF13843">
    <property type="entry name" value="DDE_Tnp_1_7"/>
    <property type="match status" value="1"/>
</dbReference>
<sequence length="193" mass="22529">MRNRGYGYRSKCQNTQLPPYTTLSNNEKCPGYFEHACNGEIAVEKRVYVVEPNIIRQYNQYMGGVDVMDKMLFSYQPKLRSRKWWWNLFSHAMNMAVVAAWKLHTELHTATNDQLSHLEFRREITIHLLHAGPFVRSHPGPQSHLPISLRTSHGQYLQSSAQRRCVVCQKNCRNECVQSKKGYTEIVFRPNTV</sequence>
<dbReference type="PANTHER" id="PTHR47272">
    <property type="entry name" value="DDE_TNP_1_7 DOMAIN-CONTAINING PROTEIN"/>
    <property type="match status" value="1"/>
</dbReference>
<dbReference type="STRING" id="268474.A0A0V1LZT2"/>
<dbReference type="Proteomes" id="UP000054843">
    <property type="component" value="Unassembled WGS sequence"/>
</dbReference>
<dbReference type="AlphaFoldDB" id="A0A0V1LZT2"/>
<evidence type="ECO:0000313" key="3">
    <source>
        <dbReference type="Proteomes" id="UP000054843"/>
    </source>
</evidence>
<evidence type="ECO:0000259" key="1">
    <source>
        <dbReference type="Pfam" id="PF13843"/>
    </source>
</evidence>
<protein>
    <submittedName>
        <fullName evidence="2">PiggyBac transposable element-derived protein 3</fullName>
    </submittedName>
</protein>
<feature type="domain" description="PiggyBac transposable element-derived protein" evidence="1">
    <location>
        <begin position="50"/>
        <end position="101"/>
    </location>
</feature>
<reference evidence="2 3" key="1">
    <citation type="submission" date="2015-01" db="EMBL/GenBank/DDBJ databases">
        <title>Evolution of Trichinella species and genotypes.</title>
        <authorList>
            <person name="Korhonen P.K."/>
            <person name="Edoardo P."/>
            <person name="Giuseppe L.R."/>
            <person name="Gasser R.B."/>
        </authorList>
    </citation>
    <scope>NUCLEOTIDE SEQUENCE [LARGE SCALE GENOMIC DNA]</scope>
    <source>
        <strain evidence="2">ISS1980</strain>
    </source>
</reference>